<organism evidence="2 3">
    <name type="scientific">Eimeria brunetti</name>
    <dbReference type="NCBI Taxonomy" id="51314"/>
    <lineage>
        <taxon>Eukaryota</taxon>
        <taxon>Sar</taxon>
        <taxon>Alveolata</taxon>
        <taxon>Apicomplexa</taxon>
        <taxon>Conoidasida</taxon>
        <taxon>Coccidia</taxon>
        <taxon>Eucoccidiorida</taxon>
        <taxon>Eimeriorina</taxon>
        <taxon>Eimeriidae</taxon>
        <taxon>Eimeria</taxon>
    </lineage>
</organism>
<dbReference type="AlphaFoldDB" id="U6LLY9"/>
<accession>U6LLY9</accession>
<keyword evidence="3" id="KW-1185">Reference proteome</keyword>
<feature type="compositionally biased region" description="Polar residues" evidence="1">
    <location>
        <begin position="120"/>
        <end position="131"/>
    </location>
</feature>
<gene>
    <name evidence="2" type="ORF">EBH_0000210</name>
</gene>
<reference evidence="2" key="1">
    <citation type="submission" date="2013-10" db="EMBL/GenBank/DDBJ databases">
        <title>Genomic analysis of the causative agents of coccidiosis in chickens.</title>
        <authorList>
            <person name="Reid A.J."/>
            <person name="Blake D."/>
            <person name="Billington K."/>
            <person name="Browne H."/>
            <person name="Dunn M."/>
            <person name="Hung S."/>
            <person name="Kawahara F."/>
            <person name="Miranda-Saavedra D."/>
            <person name="Mourier T."/>
            <person name="Nagra H."/>
            <person name="Otto T.D."/>
            <person name="Rawlings N."/>
            <person name="Sanchez A."/>
            <person name="Sanders M."/>
            <person name="Subramaniam C."/>
            <person name="Tay Y."/>
            <person name="Dear P."/>
            <person name="Doerig C."/>
            <person name="Gruber A."/>
            <person name="Parkinson J."/>
            <person name="Shirley M."/>
            <person name="Wan K.L."/>
            <person name="Berriman M."/>
            <person name="Tomley F."/>
            <person name="Pain A."/>
        </authorList>
    </citation>
    <scope>NUCLEOTIDE SEQUENCE [LARGE SCALE GENOMIC DNA]</scope>
    <source>
        <strain evidence="2">Houghton</strain>
    </source>
</reference>
<dbReference type="Proteomes" id="UP000030750">
    <property type="component" value="Unassembled WGS sequence"/>
</dbReference>
<reference evidence="2" key="2">
    <citation type="submission" date="2013-10" db="EMBL/GenBank/DDBJ databases">
        <authorList>
            <person name="Aslett M."/>
        </authorList>
    </citation>
    <scope>NUCLEOTIDE SEQUENCE [LARGE SCALE GENOMIC DNA]</scope>
    <source>
        <strain evidence="2">Houghton</strain>
    </source>
</reference>
<dbReference type="EMBL" id="HG712630">
    <property type="protein sequence ID" value="CDJ51171.1"/>
    <property type="molecule type" value="Genomic_DNA"/>
</dbReference>
<evidence type="ECO:0000313" key="3">
    <source>
        <dbReference type="Proteomes" id="UP000030750"/>
    </source>
</evidence>
<feature type="compositionally biased region" description="Basic and acidic residues" evidence="1">
    <location>
        <begin position="69"/>
        <end position="89"/>
    </location>
</feature>
<evidence type="ECO:0000256" key="1">
    <source>
        <dbReference type="SAM" id="MobiDB-lite"/>
    </source>
</evidence>
<protein>
    <submittedName>
        <fullName evidence="2">Uncharacterized protein</fullName>
    </submittedName>
</protein>
<dbReference type="VEuPathDB" id="ToxoDB:EBH_0000210"/>
<proteinExistence type="predicted"/>
<name>U6LLY9_9EIME</name>
<sequence>MAVAATDVAELGIGPVAGGAMLKAKQFQQCAENRIQLLKQRQPEQMMTQHHSLCIQKGVNGLDSFQKEAEVKEDPPFEKQTRAKFKDLPRCAGPGDEEWGAGICPTSRKPSRIDGRTRQPPLQQQTGTETPDAQLHGDVEA</sequence>
<evidence type="ECO:0000313" key="2">
    <source>
        <dbReference type="EMBL" id="CDJ51171.1"/>
    </source>
</evidence>
<feature type="region of interest" description="Disordered" evidence="1">
    <location>
        <begin position="69"/>
        <end position="141"/>
    </location>
</feature>